<name>A0A5C4VP72_9ACTN</name>
<protein>
    <submittedName>
        <fullName evidence="2">Serine/threonine-protein phosphatase</fullName>
    </submittedName>
</protein>
<gene>
    <name evidence="2" type="ORF">FHP29_17640</name>
</gene>
<dbReference type="InterPro" id="IPR001932">
    <property type="entry name" value="PPM-type_phosphatase-like_dom"/>
</dbReference>
<sequence length="280" mass="28684">MTRNRPREVSVVLQFRFAARSETGRVRANNEDAGFAGPYLLCVADGVGGAEAGEVASATTTYVVSARALAHPGHEPGRLLAAATREAHAQIAAGIAAEPGRAGMATTLTAVLTDGIHTALAQVGDSRAYLVRDGEVSQLSHDQTLVQAMVDSGQLTAAQAAASPYRNVVLHAVDGEHVPEPDLLLLDLHPGDRLPLCSDGVSDVLSPTAIGRALAVRSRSVAVDRLVLGALDGGSRDNVTAVVADVVDAPAIAANGRVLGAAVDLANVVDPVAVRPLRSA</sequence>
<accession>A0A5C4VP72</accession>
<dbReference type="GO" id="GO:0004722">
    <property type="term" value="F:protein serine/threonine phosphatase activity"/>
    <property type="evidence" value="ECO:0007669"/>
    <property type="project" value="InterPro"/>
</dbReference>
<dbReference type="Proteomes" id="UP000313231">
    <property type="component" value="Unassembled WGS sequence"/>
</dbReference>
<dbReference type="InterPro" id="IPR015655">
    <property type="entry name" value="PP2C"/>
</dbReference>
<dbReference type="AlphaFoldDB" id="A0A5C4VP72"/>
<evidence type="ECO:0000313" key="3">
    <source>
        <dbReference type="Proteomes" id="UP000313231"/>
    </source>
</evidence>
<dbReference type="SMART" id="SM00332">
    <property type="entry name" value="PP2Cc"/>
    <property type="match status" value="1"/>
</dbReference>
<dbReference type="PROSITE" id="PS51746">
    <property type="entry name" value="PPM_2"/>
    <property type="match status" value="1"/>
</dbReference>
<dbReference type="Gene3D" id="3.60.40.10">
    <property type="entry name" value="PPM-type phosphatase domain"/>
    <property type="match status" value="1"/>
</dbReference>
<reference evidence="2 3" key="1">
    <citation type="journal article" date="2016" name="Int. J. Syst. Evol. Microbiol.">
        <title>Nocardioides albidus sp. nov., an actinobacterium isolated from garden soil.</title>
        <authorList>
            <person name="Singh H."/>
            <person name="Du J."/>
            <person name="Trinh H."/>
            <person name="Won K."/>
            <person name="Yang J.E."/>
            <person name="Yin C."/>
            <person name="Kook M."/>
            <person name="Yi T.H."/>
        </authorList>
    </citation>
    <scope>NUCLEOTIDE SEQUENCE [LARGE SCALE GENOMIC DNA]</scope>
    <source>
        <strain evidence="2 3">CCTCC AB 2015297</strain>
    </source>
</reference>
<feature type="domain" description="PPM-type phosphatase" evidence="1">
    <location>
        <begin position="16"/>
        <end position="246"/>
    </location>
</feature>
<keyword evidence="3" id="KW-1185">Reference proteome</keyword>
<dbReference type="PANTHER" id="PTHR47992">
    <property type="entry name" value="PROTEIN PHOSPHATASE"/>
    <property type="match status" value="1"/>
</dbReference>
<dbReference type="InterPro" id="IPR036457">
    <property type="entry name" value="PPM-type-like_dom_sf"/>
</dbReference>
<comment type="caution">
    <text evidence="2">The sequence shown here is derived from an EMBL/GenBank/DDBJ whole genome shotgun (WGS) entry which is preliminary data.</text>
</comment>
<dbReference type="EMBL" id="VDMP01000026">
    <property type="protein sequence ID" value="TNM37617.1"/>
    <property type="molecule type" value="Genomic_DNA"/>
</dbReference>
<evidence type="ECO:0000313" key="2">
    <source>
        <dbReference type="EMBL" id="TNM37617.1"/>
    </source>
</evidence>
<evidence type="ECO:0000259" key="1">
    <source>
        <dbReference type="PROSITE" id="PS51746"/>
    </source>
</evidence>
<organism evidence="2 3">
    <name type="scientific">Nocardioides albidus</name>
    <dbReference type="NCBI Taxonomy" id="1517589"/>
    <lineage>
        <taxon>Bacteria</taxon>
        <taxon>Bacillati</taxon>
        <taxon>Actinomycetota</taxon>
        <taxon>Actinomycetes</taxon>
        <taxon>Propionibacteriales</taxon>
        <taxon>Nocardioidaceae</taxon>
        <taxon>Nocardioides</taxon>
    </lineage>
</organism>
<dbReference type="Pfam" id="PF13672">
    <property type="entry name" value="PP2C_2"/>
    <property type="match status" value="1"/>
</dbReference>
<dbReference type="CDD" id="cd00143">
    <property type="entry name" value="PP2Cc"/>
    <property type="match status" value="1"/>
</dbReference>
<dbReference type="SUPFAM" id="SSF81606">
    <property type="entry name" value="PP2C-like"/>
    <property type="match status" value="1"/>
</dbReference>
<dbReference type="SMART" id="SM00331">
    <property type="entry name" value="PP2C_SIG"/>
    <property type="match status" value="1"/>
</dbReference>
<proteinExistence type="predicted"/>